<dbReference type="Pfam" id="PF02001">
    <property type="entry name" value="DUF134"/>
    <property type="match status" value="1"/>
</dbReference>
<dbReference type="eggNOG" id="COG1342">
    <property type="taxonomic scope" value="Bacteria"/>
</dbReference>
<sequence>MPRPKKCRRVGFIPGNVCFHPEIKSQVQVVLSIEEVEAIRLADYLEIGQDEAAVSMNVSRGTFQRIINSARKKTADALVHGKTIRIDGGNYQVESGKSCCRRQRRECSTINCDRCEGCIDCHKPTNI</sequence>
<dbReference type="HAMAP" id="MF_00674">
    <property type="entry name" value="UPF0251"/>
    <property type="match status" value="1"/>
</dbReference>
<reference evidence="3" key="1">
    <citation type="submission" date="2009-07" db="EMBL/GenBank/DDBJ databases">
        <authorList>
            <consortium name="US DOE Joint Genome Institute (JGI-PGF)"/>
            <person name="Lucas S."/>
            <person name="Copeland A."/>
            <person name="Lapidus A."/>
            <person name="Glavina del Rio T."/>
            <person name="Tice H."/>
            <person name="Bruce D."/>
            <person name="Goodwin L."/>
            <person name="Pitluck S."/>
            <person name="Larimer F."/>
            <person name="Land M.L."/>
            <person name="Mouttaki H."/>
            <person name="He Z."/>
            <person name="Zhou J."/>
            <person name="Hemme C.L."/>
        </authorList>
    </citation>
    <scope>NUCLEOTIDE SEQUENCE [LARGE SCALE GENOMIC DNA]</scope>
    <source>
        <strain evidence="3">DSM 2782</strain>
    </source>
</reference>
<evidence type="ECO:0000313" key="3">
    <source>
        <dbReference type="EMBL" id="EGD47215.1"/>
    </source>
</evidence>
<dbReference type="AlphaFoldDB" id="F1TEP9"/>
<dbReference type="OrthoDB" id="280278at2"/>
<evidence type="ECO:0000256" key="1">
    <source>
        <dbReference type="ARBA" id="ARBA00009350"/>
    </source>
</evidence>
<evidence type="ECO:0000313" key="4">
    <source>
        <dbReference type="Proteomes" id="UP000003860"/>
    </source>
</evidence>
<keyword evidence="4" id="KW-1185">Reference proteome</keyword>
<accession>F1TEP9</accession>
<comment type="caution">
    <text evidence="3">The sequence shown here is derived from an EMBL/GenBank/DDBJ whole genome shotgun (WGS) entry which is preliminary data.</text>
</comment>
<gene>
    <name evidence="3" type="ORF">Cpap_1608</name>
</gene>
<dbReference type="RefSeq" id="WP_004620310.1">
    <property type="nucleotide sequence ID" value="NZ_ACXX02000009.1"/>
</dbReference>
<name>F1TEP9_9FIRM</name>
<evidence type="ECO:0000256" key="2">
    <source>
        <dbReference type="HAMAP-Rule" id="MF_00674"/>
    </source>
</evidence>
<dbReference type="InterPro" id="IPR002852">
    <property type="entry name" value="UPF0251"/>
</dbReference>
<dbReference type="Proteomes" id="UP000003860">
    <property type="component" value="Unassembled WGS sequence"/>
</dbReference>
<dbReference type="PANTHER" id="PTHR37478">
    <property type="match status" value="1"/>
</dbReference>
<organism evidence="3 4">
    <name type="scientific">Ruminiclostridium papyrosolvens DSM 2782</name>
    <dbReference type="NCBI Taxonomy" id="588581"/>
    <lineage>
        <taxon>Bacteria</taxon>
        <taxon>Bacillati</taxon>
        <taxon>Bacillota</taxon>
        <taxon>Clostridia</taxon>
        <taxon>Eubacteriales</taxon>
        <taxon>Oscillospiraceae</taxon>
        <taxon>Ruminiclostridium</taxon>
    </lineage>
</organism>
<comment type="similarity">
    <text evidence="1 2">Belongs to the UPF0251 family.</text>
</comment>
<dbReference type="STRING" id="588581.Cpap_1608"/>
<dbReference type="EMBL" id="ACXX02000009">
    <property type="protein sequence ID" value="EGD47215.1"/>
    <property type="molecule type" value="Genomic_DNA"/>
</dbReference>
<dbReference type="PANTHER" id="PTHR37478:SF2">
    <property type="entry name" value="UPF0251 PROTEIN TK0562"/>
    <property type="match status" value="1"/>
</dbReference>
<protein>
    <recommendedName>
        <fullName evidence="2">UPF0251 protein Cpap_1608</fullName>
    </recommendedName>
</protein>
<reference evidence="3" key="2">
    <citation type="submission" date="2011-01" db="EMBL/GenBank/DDBJ databases">
        <title>The Non-contiguous Finished genome of Clostridium papyrosolvens.</title>
        <authorList>
            <person name="Lucas S."/>
            <person name="Copeland A."/>
            <person name="Lapidus A."/>
            <person name="Cheng J.-F."/>
            <person name="Goodwin L."/>
            <person name="Pitluck S."/>
            <person name="Misra M."/>
            <person name="Chertkov O."/>
            <person name="Detter J.C."/>
            <person name="Han C."/>
            <person name="Tapia R."/>
            <person name="Land M."/>
            <person name="Hauser L."/>
            <person name="Kyrpides N."/>
            <person name="Ivanova N."/>
            <person name="Pagani I."/>
            <person name="Mouttaki H."/>
            <person name="He Z."/>
            <person name="Zhou J."/>
            <person name="Hemme C.L."/>
            <person name="Woyke T."/>
        </authorList>
    </citation>
    <scope>NUCLEOTIDE SEQUENCE [LARGE SCALE GENOMIC DNA]</scope>
    <source>
        <strain evidence="3">DSM 2782</strain>
    </source>
</reference>
<proteinExistence type="inferred from homology"/>